<name>C4JVQ2_UNCRE</name>
<dbReference type="InParanoid" id="C4JVQ2"/>
<protein>
    <recommendedName>
        <fullName evidence="5">Myosin-binding domain-containing protein</fullName>
    </recommendedName>
</protein>
<feature type="domain" description="Myosin-binding" evidence="5">
    <location>
        <begin position="1"/>
        <end position="183"/>
    </location>
</feature>
<evidence type="ECO:0000313" key="6">
    <source>
        <dbReference type="EMBL" id="EEP81779.1"/>
    </source>
</evidence>
<organism evidence="6 7">
    <name type="scientific">Uncinocarpus reesii (strain UAMH 1704)</name>
    <dbReference type="NCBI Taxonomy" id="336963"/>
    <lineage>
        <taxon>Eukaryota</taxon>
        <taxon>Fungi</taxon>
        <taxon>Dikarya</taxon>
        <taxon>Ascomycota</taxon>
        <taxon>Pezizomycotina</taxon>
        <taxon>Eurotiomycetes</taxon>
        <taxon>Eurotiomycetidae</taxon>
        <taxon>Onygenales</taxon>
        <taxon>Onygenaceae</taxon>
        <taxon>Uncinocarpus</taxon>
    </lineage>
</organism>
<proteinExistence type="predicted"/>
<dbReference type="AlphaFoldDB" id="C4JVQ2"/>
<dbReference type="RefSeq" id="XP_002583677.1">
    <property type="nucleotide sequence ID" value="XM_002583631.1"/>
</dbReference>
<dbReference type="InterPro" id="IPR026859">
    <property type="entry name" value="Myosin-bd"/>
</dbReference>
<keyword evidence="4" id="KW-0472">Membrane</keyword>
<reference evidence="7" key="1">
    <citation type="journal article" date="2009" name="Genome Res.">
        <title>Comparative genomic analyses of the human fungal pathogens Coccidioides and their relatives.</title>
        <authorList>
            <person name="Sharpton T.J."/>
            <person name="Stajich J.E."/>
            <person name="Rounsley S.D."/>
            <person name="Gardner M.J."/>
            <person name="Wortman J.R."/>
            <person name="Jordar V.S."/>
            <person name="Maiti R."/>
            <person name="Kodira C.D."/>
            <person name="Neafsey D.E."/>
            <person name="Zeng Q."/>
            <person name="Hung C.-Y."/>
            <person name="McMahan C."/>
            <person name="Muszewska A."/>
            <person name="Grynberg M."/>
            <person name="Mandel M.A."/>
            <person name="Kellner E.M."/>
            <person name="Barker B.M."/>
            <person name="Galgiani J.N."/>
            <person name="Orbach M.J."/>
            <person name="Kirkland T.N."/>
            <person name="Cole G.T."/>
            <person name="Henn M.R."/>
            <person name="Birren B.W."/>
            <person name="Taylor J.W."/>
        </authorList>
    </citation>
    <scope>NUCLEOTIDE SEQUENCE [LARGE SCALE GENOMIC DNA]</scope>
    <source>
        <strain evidence="7">UAMH 1704</strain>
    </source>
</reference>
<accession>C4JVQ2</accession>
<dbReference type="Proteomes" id="UP000002058">
    <property type="component" value="Unassembled WGS sequence"/>
</dbReference>
<dbReference type="KEGG" id="ure:UREG_06644"/>
<keyword evidence="3" id="KW-1133">Transmembrane helix</keyword>
<evidence type="ECO:0000256" key="1">
    <source>
        <dbReference type="ARBA" id="ARBA00004308"/>
    </source>
</evidence>
<dbReference type="VEuPathDB" id="FungiDB:UREG_06644"/>
<dbReference type="EMBL" id="CH476618">
    <property type="protein sequence ID" value="EEP81779.1"/>
    <property type="molecule type" value="Genomic_DNA"/>
</dbReference>
<dbReference type="OrthoDB" id="21151at2759"/>
<sequence length="361" mass="40775">MPPVTRLEEQTQARRCLKLRRLLLNCMSEMLEKYTEAKRKLRVYADSTNLGKYYDIYDSSPEELDETESTLTDTGLEDKTSLKSLRTLFTRLYAVRTSMLCCLLALPADGTQLDAKRWGIAVDEMQQLGTSSGACIQRLTDILQEQDQTSPRPKLTPATRERHRAQLRRLNSLSQGIRSLHAKMHLIREESDACLEKAGEESELNSTLVFQYESIGADLRGLLQEWEAGKSTLMANIERPERLSRPPSILRSPISPTFSLSGTTAVDGSPAAALRALNGEDLTLPSPDHNMEDEEIFEAIALPRKRSSMTREERIARVKEDRAKQAAARERTDANTRMLRELETVIKLRPRAKDGTRVTSI</sequence>
<dbReference type="STRING" id="336963.C4JVQ2"/>
<dbReference type="GeneID" id="8444051"/>
<evidence type="ECO:0000256" key="3">
    <source>
        <dbReference type="ARBA" id="ARBA00022989"/>
    </source>
</evidence>
<dbReference type="Pfam" id="PF12632">
    <property type="entry name" value="Vezatin"/>
    <property type="match status" value="1"/>
</dbReference>
<gene>
    <name evidence="6" type="ORF">UREG_06644</name>
</gene>
<dbReference type="OMA" id="CMSEMLE"/>
<evidence type="ECO:0000313" key="7">
    <source>
        <dbReference type="Proteomes" id="UP000002058"/>
    </source>
</evidence>
<keyword evidence="2" id="KW-0812">Transmembrane</keyword>
<dbReference type="GO" id="GO:0017022">
    <property type="term" value="F:myosin binding"/>
    <property type="evidence" value="ECO:0007669"/>
    <property type="project" value="InterPro"/>
</dbReference>
<evidence type="ECO:0000256" key="4">
    <source>
        <dbReference type="ARBA" id="ARBA00023136"/>
    </source>
</evidence>
<dbReference type="eggNOG" id="KOG1636">
    <property type="taxonomic scope" value="Eukaryota"/>
</dbReference>
<comment type="subcellular location">
    <subcellularLocation>
        <location evidence="1">Endomembrane system</location>
    </subcellularLocation>
</comment>
<keyword evidence="7" id="KW-1185">Reference proteome</keyword>
<dbReference type="GO" id="GO:0012505">
    <property type="term" value="C:endomembrane system"/>
    <property type="evidence" value="ECO:0007669"/>
    <property type="project" value="UniProtKB-SubCell"/>
</dbReference>
<evidence type="ECO:0000256" key="2">
    <source>
        <dbReference type="ARBA" id="ARBA00022692"/>
    </source>
</evidence>
<dbReference type="HOGENOM" id="CLU_767672_0_0_1"/>
<evidence type="ECO:0000259" key="5">
    <source>
        <dbReference type="Pfam" id="PF12632"/>
    </source>
</evidence>